<feature type="transmembrane region" description="Helical" evidence="12">
    <location>
        <begin position="243"/>
        <end position="262"/>
    </location>
</feature>
<keyword evidence="11 12" id="KW-0464">Manganese</keyword>
<evidence type="ECO:0000256" key="12">
    <source>
        <dbReference type="HAMAP-Rule" id="MF_02030"/>
    </source>
</evidence>
<dbReference type="EC" id="2.7.8.33" evidence="12"/>
<evidence type="ECO:0000256" key="11">
    <source>
        <dbReference type="ARBA" id="ARBA00023211"/>
    </source>
</evidence>
<dbReference type="InterPro" id="IPR012750">
    <property type="entry name" value="ECA_WecA-rel"/>
</dbReference>
<comment type="subcellular location">
    <subcellularLocation>
        <location evidence="12">Cell inner membrane</location>
        <topology evidence="12">Multi-pass membrane protein</topology>
    </subcellularLocation>
    <subcellularLocation>
        <location evidence="1">Cell membrane</location>
        <topology evidence="1">Multi-pass membrane protein</topology>
    </subcellularLocation>
</comment>
<evidence type="ECO:0000256" key="3">
    <source>
        <dbReference type="ARBA" id="ARBA00022519"/>
    </source>
</evidence>
<evidence type="ECO:0000313" key="14">
    <source>
        <dbReference type="Proteomes" id="UP001227964"/>
    </source>
</evidence>
<dbReference type="InterPro" id="IPR018480">
    <property type="entry name" value="PNAcMuramoyl-5peptid_Trfase_CS"/>
</dbReference>
<keyword evidence="4 12" id="KW-0328">Glycosyltransferase</keyword>
<comment type="cofactor">
    <cofactor evidence="12">
        <name>Mg(2+)</name>
        <dbReference type="ChEBI" id="CHEBI:18420"/>
    </cofactor>
</comment>
<keyword evidence="6 12" id="KW-0812">Transmembrane</keyword>
<keyword evidence="14" id="KW-1185">Reference proteome</keyword>
<keyword evidence="2 12" id="KW-1003">Cell membrane</keyword>
<proteinExistence type="inferred from homology"/>
<comment type="function">
    <text evidence="12">Catalyzes the transfer of the GlcNAc-1-phosphate moiety from UDP-GlcNAc onto the carrier lipid undecaprenyl phosphate (C55-P), yielding GlcNAc-pyrophosphoryl-undecaprenyl (GlcNAc-PP-C55).</text>
</comment>
<keyword evidence="5 12" id="KW-0808">Transferase</keyword>
<organism evidence="13 14">
    <name type="scientific">Marinobacter azerbaijanicus</name>
    <dbReference type="NCBI Taxonomy" id="3050455"/>
    <lineage>
        <taxon>Bacteria</taxon>
        <taxon>Pseudomonadati</taxon>
        <taxon>Pseudomonadota</taxon>
        <taxon>Gammaproteobacteria</taxon>
        <taxon>Pseudomonadales</taxon>
        <taxon>Marinobacteraceae</taxon>
        <taxon>Marinobacter</taxon>
    </lineage>
</organism>
<comment type="similarity">
    <text evidence="12">Belongs to the glycosyltransferase 4 family. WecA subfamily.</text>
</comment>
<evidence type="ECO:0000256" key="8">
    <source>
        <dbReference type="ARBA" id="ARBA00022985"/>
    </source>
</evidence>
<feature type="transmembrane region" description="Helical" evidence="12">
    <location>
        <begin position="182"/>
        <end position="200"/>
    </location>
</feature>
<feature type="transmembrane region" description="Helical" evidence="12">
    <location>
        <begin position="293"/>
        <end position="313"/>
    </location>
</feature>
<dbReference type="InterPro" id="IPR000715">
    <property type="entry name" value="Glycosyl_transferase_4"/>
</dbReference>
<comment type="pathway">
    <text evidence="12">Bacterial outer membrane biogenesis; LPS O-antigen biosynthesis.</text>
</comment>
<feature type="transmembrane region" description="Helical" evidence="12">
    <location>
        <begin position="158"/>
        <end position="176"/>
    </location>
</feature>
<feature type="transmembrane region" description="Helical" evidence="12">
    <location>
        <begin position="212"/>
        <end position="231"/>
    </location>
</feature>
<dbReference type="HAMAP" id="MF_02030">
    <property type="entry name" value="WecA_Gammaproteo"/>
    <property type="match status" value="1"/>
</dbReference>
<dbReference type="PROSITE" id="PS01348">
    <property type="entry name" value="MRAY_2"/>
    <property type="match status" value="1"/>
</dbReference>
<comment type="catalytic activity">
    <reaction evidence="12">
        <text>di-trans,octa-cis-undecaprenyl phosphate + UDP-N-acetyl-alpha-D-glucosamine = N-acetyl-alpha-D-glucosaminyl-di-trans,octa-cis-undecaprenyl diphosphate + UMP</text>
        <dbReference type="Rhea" id="RHEA:28090"/>
        <dbReference type="ChEBI" id="CHEBI:57705"/>
        <dbReference type="ChEBI" id="CHEBI:57865"/>
        <dbReference type="ChEBI" id="CHEBI:60392"/>
        <dbReference type="ChEBI" id="CHEBI:62959"/>
        <dbReference type="EC" id="2.7.8.33"/>
    </reaction>
</comment>
<keyword evidence="10 12" id="KW-0472">Membrane</keyword>
<feature type="transmembrane region" description="Helical" evidence="12">
    <location>
        <begin position="69"/>
        <end position="87"/>
    </location>
</feature>
<feature type="transmembrane region" description="Helical" evidence="12">
    <location>
        <begin position="124"/>
        <end position="146"/>
    </location>
</feature>
<protein>
    <recommendedName>
        <fullName evidence="12">Undecaprenyl-phosphate alpha-N-acetylglucosaminyl 1-phosphate transferase</fullName>
        <ecNumber evidence="12">2.7.8.33</ecNumber>
    </recommendedName>
    <alternativeName>
        <fullName evidence="12">UDP-GlcNAc:undecaprenyl-phosphate GlcNAc-1-phosphate transferase</fullName>
    </alternativeName>
    <alternativeName>
        <fullName evidence="12">Undecaprenyl-phosphate GlcNAc-1-phosphate transferase</fullName>
    </alternativeName>
</protein>
<keyword evidence="8 12" id="KW-0448">Lipopolysaccharide biosynthesis</keyword>
<evidence type="ECO:0000256" key="2">
    <source>
        <dbReference type="ARBA" id="ARBA00022475"/>
    </source>
</evidence>
<feature type="transmembrane region" description="Helical" evidence="12">
    <location>
        <begin position="6"/>
        <end position="22"/>
    </location>
</feature>
<evidence type="ECO:0000256" key="7">
    <source>
        <dbReference type="ARBA" id="ARBA00022842"/>
    </source>
</evidence>
<keyword evidence="3 12" id="KW-0997">Cell inner membrane</keyword>
<dbReference type="Proteomes" id="UP001227964">
    <property type="component" value="Unassembled WGS sequence"/>
</dbReference>
<evidence type="ECO:0000256" key="4">
    <source>
        <dbReference type="ARBA" id="ARBA00022676"/>
    </source>
</evidence>
<dbReference type="CDD" id="cd06853">
    <property type="entry name" value="GT_WecA_like"/>
    <property type="match status" value="1"/>
</dbReference>
<feature type="transmembrane region" description="Helical" evidence="12">
    <location>
        <begin position="99"/>
        <end position="118"/>
    </location>
</feature>
<dbReference type="PANTHER" id="PTHR22926:SF3">
    <property type="entry name" value="UNDECAPRENYL-PHOSPHATE ALPHA-N-ACETYLGLUCOSAMINYL 1-PHOSPHATE TRANSFERASE"/>
    <property type="match status" value="1"/>
</dbReference>
<evidence type="ECO:0000256" key="1">
    <source>
        <dbReference type="ARBA" id="ARBA00004651"/>
    </source>
</evidence>
<evidence type="ECO:0000256" key="9">
    <source>
        <dbReference type="ARBA" id="ARBA00022989"/>
    </source>
</evidence>
<comment type="caution">
    <text evidence="13">The sequence shown here is derived from an EMBL/GenBank/DDBJ whole genome shotgun (WGS) entry which is preliminary data.</text>
</comment>
<evidence type="ECO:0000256" key="10">
    <source>
        <dbReference type="ARBA" id="ARBA00023136"/>
    </source>
</evidence>
<accession>A0ABT7ICU3</accession>
<evidence type="ECO:0000256" key="5">
    <source>
        <dbReference type="ARBA" id="ARBA00022679"/>
    </source>
</evidence>
<reference evidence="13 14" key="1">
    <citation type="submission" date="2023-06" db="EMBL/GenBank/DDBJ databases">
        <title>Marinobacter azerbaijanicus a moderately halophilic, isolated from Urmia Lake in Azerbaijan region of Iran.</title>
        <authorList>
            <person name="Sanchez-Porro C."/>
            <person name="Aghdam E.M."/>
            <person name="Saheb S.M."/>
            <person name="Tarhriz V."/>
            <person name="Kazemi E."/>
            <person name="Ammozegar M.A."/>
            <person name="Ventosa A."/>
            <person name="Hejazi M.S."/>
        </authorList>
    </citation>
    <scope>NUCLEOTIDE SEQUENCE [LARGE SCALE GENOMIC DNA]</scope>
    <source>
        <strain evidence="13 14">TBZ242</strain>
    </source>
</reference>
<dbReference type="NCBIfam" id="TIGR02380">
    <property type="entry name" value="ECA_wecA"/>
    <property type="match status" value="1"/>
</dbReference>
<feature type="transmembrane region" description="Helical" evidence="12">
    <location>
        <begin position="319"/>
        <end position="340"/>
    </location>
</feature>
<comment type="cofactor">
    <cofactor evidence="12">
        <name>Mn(2+)</name>
        <dbReference type="ChEBI" id="CHEBI:29035"/>
    </cofactor>
</comment>
<dbReference type="PANTHER" id="PTHR22926">
    <property type="entry name" value="PHOSPHO-N-ACETYLMURAMOYL-PENTAPEPTIDE-TRANSFERASE"/>
    <property type="match status" value="1"/>
</dbReference>
<keyword evidence="7 12" id="KW-0460">Magnesium</keyword>
<evidence type="ECO:0000313" key="13">
    <source>
        <dbReference type="EMBL" id="MDL0431980.1"/>
    </source>
</evidence>
<dbReference type="RefSeq" id="WP_285391129.1">
    <property type="nucleotide sequence ID" value="NZ_JASSVS010000006.1"/>
</dbReference>
<sequence length="353" mass="38303">MESAGFLGLYSGLIAFFSLLVLKPVAVRVRLLDLPDHRKVHAGAVPLTGGLSAFIGLFAAWIISMPLGGGFGIYLLASLLLVVLGAVDDARDVPARFRLWAQIALGALLTYGSGISLVHFGDLLGLGVIELGWLGPLVTIAAVIGATNAFNMIDGIDGLAGSMSLVTLLSLSLLFLSAPGNSLELALAFSIAAALLPYLAANLRMPPFRRRIFMGDAGSMFIGFSIVWLLVKGTQPETQALRPVTALWIIAIPLMDMVAIMVRRARKGQSVMMPDREHLHHIFMRAGFTDRQALVVITVVSLVFAGVGLLGEYFQMPEWLMFTLFVVAFAAYDWVLSHAWRLLVLFRKRKLLE</sequence>
<dbReference type="Pfam" id="PF00953">
    <property type="entry name" value="Glycos_transf_4"/>
    <property type="match status" value="1"/>
</dbReference>
<name>A0ABT7ICU3_9GAMM</name>
<evidence type="ECO:0000256" key="6">
    <source>
        <dbReference type="ARBA" id="ARBA00022692"/>
    </source>
</evidence>
<gene>
    <name evidence="12 13" type="primary">wecA</name>
    <name evidence="13" type="ORF">QPM17_12615</name>
</gene>
<keyword evidence="9 12" id="KW-1133">Transmembrane helix</keyword>
<dbReference type="EMBL" id="JASSVS010000006">
    <property type="protein sequence ID" value="MDL0431980.1"/>
    <property type="molecule type" value="Genomic_DNA"/>
</dbReference>
<feature type="transmembrane region" description="Helical" evidence="12">
    <location>
        <begin position="43"/>
        <end position="63"/>
    </location>
</feature>